<name>A0A0R0BSK6_9GAMM</name>
<evidence type="ECO:0000256" key="2">
    <source>
        <dbReference type="ARBA" id="ARBA00004651"/>
    </source>
</evidence>
<keyword evidence="6" id="KW-1003">Cell membrane</keyword>
<evidence type="ECO:0000256" key="5">
    <source>
        <dbReference type="ARBA" id="ARBA00022448"/>
    </source>
</evidence>
<proteinExistence type="inferred from homology"/>
<feature type="transmembrane region" description="Helical" evidence="10">
    <location>
        <begin position="37"/>
        <end position="54"/>
    </location>
</feature>
<evidence type="ECO:0000313" key="11">
    <source>
        <dbReference type="EMBL" id="KRG59993.1"/>
    </source>
</evidence>
<evidence type="ECO:0000256" key="1">
    <source>
        <dbReference type="ARBA" id="ARBA00002672"/>
    </source>
</evidence>
<evidence type="ECO:0000256" key="4">
    <source>
        <dbReference type="ARBA" id="ARBA00017522"/>
    </source>
</evidence>
<feature type="transmembrane region" description="Helical" evidence="10">
    <location>
        <begin position="60"/>
        <end position="78"/>
    </location>
</feature>
<dbReference type="NCBIfam" id="TIGR01528">
    <property type="entry name" value="NMN_trans_PnuC"/>
    <property type="match status" value="1"/>
</dbReference>
<dbReference type="AlphaFoldDB" id="A0A0R0BSK6"/>
<keyword evidence="5" id="KW-0813">Transport</keyword>
<keyword evidence="12" id="KW-1185">Reference proteome</keyword>
<feature type="transmembrane region" description="Helical" evidence="10">
    <location>
        <begin position="98"/>
        <end position="118"/>
    </location>
</feature>
<dbReference type="GO" id="GO:0005886">
    <property type="term" value="C:plasma membrane"/>
    <property type="evidence" value="ECO:0007669"/>
    <property type="project" value="UniProtKB-SubCell"/>
</dbReference>
<evidence type="ECO:0000313" key="12">
    <source>
        <dbReference type="Proteomes" id="UP000051254"/>
    </source>
</evidence>
<keyword evidence="8 10" id="KW-1133">Transmembrane helix</keyword>
<evidence type="ECO:0000256" key="9">
    <source>
        <dbReference type="ARBA" id="ARBA00023136"/>
    </source>
</evidence>
<dbReference type="EMBL" id="LDJH01000005">
    <property type="protein sequence ID" value="KRG59993.1"/>
    <property type="molecule type" value="Genomic_DNA"/>
</dbReference>
<dbReference type="GO" id="GO:0034257">
    <property type="term" value="F:nicotinamide riboside transmembrane transporter activity"/>
    <property type="evidence" value="ECO:0007669"/>
    <property type="project" value="InterPro"/>
</dbReference>
<keyword evidence="9 10" id="KW-0472">Membrane</keyword>
<evidence type="ECO:0000256" key="6">
    <source>
        <dbReference type="ARBA" id="ARBA00022475"/>
    </source>
</evidence>
<dbReference type="STRING" id="266128.ABB25_01600"/>
<keyword evidence="7 10" id="KW-0812">Transmembrane</keyword>
<evidence type="ECO:0000256" key="7">
    <source>
        <dbReference type="ARBA" id="ARBA00022692"/>
    </source>
</evidence>
<comment type="similarity">
    <text evidence="3">Belongs to the nicotinamide ribonucleoside (NR) uptake permease (TC 4.B.1) family.</text>
</comment>
<dbReference type="PATRIC" id="fig|266128.3.peg.1962"/>
<reference evidence="11 12" key="1">
    <citation type="submission" date="2015-05" db="EMBL/GenBank/DDBJ databases">
        <title>Genome sequencing and analysis of members of genus Stenotrophomonas.</title>
        <authorList>
            <person name="Patil P.P."/>
            <person name="Midha S."/>
            <person name="Patil P.B."/>
        </authorList>
    </citation>
    <scope>NUCLEOTIDE SEQUENCE [LARGE SCALE GENOMIC DNA]</scope>
    <source>
        <strain evidence="11 12">DSM 17805</strain>
    </source>
</reference>
<dbReference type="RefSeq" id="WP_057662781.1">
    <property type="nucleotide sequence ID" value="NZ_JBEWQO010000016.1"/>
</dbReference>
<gene>
    <name evidence="11" type="ORF">ABB25_01600</name>
</gene>
<evidence type="ECO:0000256" key="8">
    <source>
        <dbReference type="ARBA" id="ARBA00022989"/>
    </source>
</evidence>
<protein>
    <recommendedName>
        <fullName evidence="4">Nicotinamide riboside transporter PnuC</fullName>
    </recommendedName>
</protein>
<sequence>MSLAFVGEIFDNPAFQLELAANLTVAASILLAGRNNIHTWWLGMVGCSLFGLLFHRNQLYADVVLQLFFIVISGFGWWQWRRGDHGAPLPITRLDRRLLWALPPLALLGSLGYGAMLHRLTDAWLPYVDSAVLVFSVVAQLLMMRRKLESWAFWLLVNTIAVPLYASRGLHLTAVLYAIFWINAWVALWHWRRLMQADARPAAAGGGGG</sequence>
<dbReference type="OrthoDB" id="9791248at2"/>
<dbReference type="InterPro" id="IPR006419">
    <property type="entry name" value="NMN_transpt_PnuC"/>
</dbReference>
<feature type="transmembrane region" description="Helical" evidence="10">
    <location>
        <begin position="174"/>
        <end position="191"/>
    </location>
</feature>
<evidence type="ECO:0000256" key="10">
    <source>
        <dbReference type="SAM" id="Phobius"/>
    </source>
</evidence>
<comment type="caution">
    <text evidence="11">The sequence shown here is derived from an EMBL/GenBank/DDBJ whole genome shotgun (WGS) entry which is preliminary data.</text>
</comment>
<feature type="transmembrane region" description="Helical" evidence="10">
    <location>
        <begin position="124"/>
        <end position="144"/>
    </location>
</feature>
<dbReference type="Pfam" id="PF04973">
    <property type="entry name" value="NMN_transporter"/>
    <property type="match status" value="1"/>
</dbReference>
<evidence type="ECO:0000256" key="3">
    <source>
        <dbReference type="ARBA" id="ARBA00006669"/>
    </source>
</evidence>
<feature type="transmembrane region" description="Helical" evidence="10">
    <location>
        <begin position="151"/>
        <end position="168"/>
    </location>
</feature>
<accession>A0A0R0BSK6</accession>
<organism evidence="11 12">
    <name type="scientific">Stenotrophomonas koreensis</name>
    <dbReference type="NCBI Taxonomy" id="266128"/>
    <lineage>
        <taxon>Bacteria</taxon>
        <taxon>Pseudomonadati</taxon>
        <taxon>Pseudomonadota</taxon>
        <taxon>Gammaproteobacteria</taxon>
        <taxon>Lysobacterales</taxon>
        <taxon>Lysobacteraceae</taxon>
        <taxon>Stenotrophomonas</taxon>
    </lineage>
</organism>
<comment type="subcellular location">
    <subcellularLocation>
        <location evidence="2">Cell membrane</location>
        <topology evidence="2">Multi-pass membrane protein</topology>
    </subcellularLocation>
</comment>
<comment type="function">
    <text evidence="1">Required for nicotinamide riboside transport across the inner membrane.</text>
</comment>
<dbReference type="PANTHER" id="PTHR36122">
    <property type="entry name" value="NICOTINAMIDE RIBOSIDE TRANSPORTER PNUC"/>
    <property type="match status" value="1"/>
</dbReference>
<dbReference type="PANTHER" id="PTHR36122:SF2">
    <property type="entry name" value="NICOTINAMIDE RIBOSIDE TRANSPORTER PNUC"/>
    <property type="match status" value="1"/>
</dbReference>
<dbReference type="Proteomes" id="UP000051254">
    <property type="component" value="Unassembled WGS sequence"/>
</dbReference>